<accession>A0AAN9J1A3</accession>
<proteinExistence type="predicted"/>
<dbReference type="Proteomes" id="UP001372338">
    <property type="component" value="Unassembled WGS sequence"/>
</dbReference>
<evidence type="ECO:0000313" key="1">
    <source>
        <dbReference type="EMBL" id="KAK7289648.1"/>
    </source>
</evidence>
<organism evidence="1 2">
    <name type="scientific">Crotalaria pallida</name>
    <name type="common">Smooth rattlebox</name>
    <name type="synonym">Crotalaria striata</name>
    <dbReference type="NCBI Taxonomy" id="3830"/>
    <lineage>
        <taxon>Eukaryota</taxon>
        <taxon>Viridiplantae</taxon>
        <taxon>Streptophyta</taxon>
        <taxon>Embryophyta</taxon>
        <taxon>Tracheophyta</taxon>
        <taxon>Spermatophyta</taxon>
        <taxon>Magnoliopsida</taxon>
        <taxon>eudicotyledons</taxon>
        <taxon>Gunneridae</taxon>
        <taxon>Pentapetalae</taxon>
        <taxon>rosids</taxon>
        <taxon>fabids</taxon>
        <taxon>Fabales</taxon>
        <taxon>Fabaceae</taxon>
        <taxon>Papilionoideae</taxon>
        <taxon>50 kb inversion clade</taxon>
        <taxon>genistoids sensu lato</taxon>
        <taxon>core genistoids</taxon>
        <taxon>Crotalarieae</taxon>
        <taxon>Crotalaria</taxon>
    </lineage>
</organism>
<gene>
    <name evidence="1" type="ORF">RIF29_03447</name>
</gene>
<dbReference type="AlphaFoldDB" id="A0AAN9J1A3"/>
<name>A0AAN9J1A3_CROPI</name>
<reference evidence="1 2" key="1">
    <citation type="submission" date="2024-01" db="EMBL/GenBank/DDBJ databases">
        <title>The genomes of 5 underutilized Papilionoideae crops provide insights into root nodulation and disease resistanc.</title>
        <authorList>
            <person name="Yuan L."/>
        </authorList>
    </citation>
    <scope>NUCLEOTIDE SEQUENCE [LARGE SCALE GENOMIC DNA]</scope>
    <source>
        <strain evidence="1">ZHUSHIDOU_FW_LH</strain>
        <tissue evidence="1">Leaf</tissue>
    </source>
</reference>
<evidence type="ECO:0000313" key="2">
    <source>
        <dbReference type="Proteomes" id="UP001372338"/>
    </source>
</evidence>
<dbReference type="EMBL" id="JAYWIO010000001">
    <property type="protein sequence ID" value="KAK7289648.1"/>
    <property type="molecule type" value="Genomic_DNA"/>
</dbReference>
<sequence length="118" mass="13047">MLSKETLLLESKQLQSKDDEGSATDVLVTQTSTVQDPAVVRNKGCCASSSTHGGKRKREKHCGICRLPGHTRKGCFLANEVKKLKRRHGICSESSKELEDEDDVGNSLISGQMKYRVR</sequence>
<keyword evidence="2" id="KW-1185">Reference proteome</keyword>
<protein>
    <submittedName>
        <fullName evidence="1">Uncharacterized protein</fullName>
    </submittedName>
</protein>
<comment type="caution">
    <text evidence="1">The sequence shown here is derived from an EMBL/GenBank/DDBJ whole genome shotgun (WGS) entry which is preliminary data.</text>
</comment>